<accession>A0A7J7VC14</accession>
<evidence type="ECO:0000313" key="1">
    <source>
        <dbReference type="EMBL" id="KAF6322516.1"/>
    </source>
</evidence>
<protein>
    <submittedName>
        <fullName evidence="1">Uncharacterized protein</fullName>
    </submittedName>
</protein>
<dbReference type="Proteomes" id="UP000558488">
    <property type="component" value="Unassembled WGS sequence"/>
</dbReference>
<name>A0A7J7VC14_PIPKU</name>
<dbReference type="AlphaFoldDB" id="A0A7J7VC14"/>
<organism evidence="1 2">
    <name type="scientific">Pipistrellus kuhlii</name>
    <name type="common">Kuhl's pipistrelle</name>
    <dbReference type="NCBI Taxonomy" id="59472"/>
    <lineage>
        <taxon>Eukaryota</taxon>
        <taxon>Metazoa</taxon>
        <taxon>Chordata</taxon>
        <taxon>Craniata</taxon>
        <taxon>Vertebrata</taxon>
        <taxon>Euteleostomi</taxon>
        <taxon>Mammalia</taxon>
        <taxon>Eutheria</taxon>
        <taxon>Laurasiatheria</taxon>
        <taxon>Chiroptera</taxon>
        <taxon>Yangochiroptera</taxon>
        <taxon>Vespertilionidae</taxon>
        <taxon>Pipistrellus</taxon>
    </lineage>
</organism>
<gene>
    <name evidence="1" type="ORF">mPipKuh1_008514</name>
</gene>
<evidence type="ECO:0000313" key="2">
    <source>
        <dbReference type="Proteomes" id="UP000558488"/>
    </source>
</evidence>
<comment type="caution">
    <text evidence="1">The sequence shown here is derived from an EMBL/GenBank/DDBJ whole genome shotgun (WGS) entry which is preliminary data.</text>
</comment>
<keyword evidence="2" id="KW-1185">Reference proteome</keyword>
<proteinExistence type="predicted"/>
<dbReference type="EMBL" id="JACAGB010000015">
    <property type="protein sequence ID" value="KAF6322516.1"/>
    <property type="molecule type" value="Genomic_DNA"/>
</dbReference>
<sequence length="127" mass="13956">MPSRPWPCARLRVGLAASGFEKSDHRASGPGPEAASARPLPWLTQLNFQGWSWKAKALDTVEECLPSYRYSLFGVSLLFAGMSLKSTYQRTFHPVEDSNNQKKGIISISNALPACTRTHTGKHHASS</sequence>
<reference evidence="1 2" key="1">
    <citation type="journal article" date="2020" name="Nature">
        <title>Six reference-quality genomes reveal evolution of bat adaptations.</title>
        <authorList>
            <person name="Jebb D."/>
            <person name="Huang Z."/>
            <person name="Pippel M."/>
            <person name="Hughes G.M."/>
            <person name="Lavrichenko K."/>
            <person name="Devanna P."/>
            <person name="Winkler S."/>
            <person name="Jermiin L.S."/>
            <person name="Skirmuntt E.C."/>
            <person name="Katzourakis A."/>
            <person name="Burkitt-Gray L."/>
            <person name="Ray D.A."/>
            <person name="Sullivan K.A.M."/>
            <person name="Roscito J.G."/>
            <person name="Kirilenko B.M."/>
            <person name="Davalos L.M."/>
            <person name="Corthals A.P."/>
            <person name="Power M.L."/>
            <person name="Jones G."/>
            <person name="Ransome R.D."/>
            <person name="Dechmann D.K.N."/>
            <person name="Locatelli A.G."/>
            <person name="Puechmaille S.J."/>
            <person name="Fedrigo O."/>
            <person name="Jarvis E.D."/>
            <person name="Hiller M."/>
            <person name="Vernes S.C."/>
            <person name="Myers E.W."/>
            <person name="Teeling E.C."/>
        </authorList>
    </citation>
    <scope>NUCLEOTIDE SEQUENCE [LARGE SCALE GENOMIC DNA]</scope>
    <source>
        <strain evidence="1">MPipKuh1</strain>
        <tissue evidence="1">Flight muscle</tissue>
    </source>
</reference>